<evidence type="ECO:0000313" key="3">
    <source>
        <dbReference type="EMBL" id="TWD73023.1"/>
    </source>
</evidence>
<comment type="caution">
    <text evidence="3">The sequence shown here is derived from an EMBL/GenBank/DDBJ whole genome shotgun (WGS) entry which is preliminary data.</text>
</comment>
<accession>A0A561B2D7</accession>
<keyword evidence="2" id="KW-0472">Membrane</keyword>
<evidence type="ECO:0000256" key="2">
    <source>
        <dbReference type="SAM" id="Phobius"/>
    </source>
</evidence>
<gene>
    <name evidence="3" type="ORF">FB561_6907</name>
</gene>
<name>A0A561B2D7_9ACTN</name>
<dbReference type="AlphaFoldDB" id="A0A561B2D7"/>
<evidence type="ECO:0000313" key="4">
    <source>
        <dbReference type="Proteomes" id="UP000318380"/>
    </source>
</evidence>
<protein>
    <submittedName>
        <fullName evidence="3">Uncharacterized protein</fullName>
    </submittedName>
</protein>
<evidence type="ECO:0000256" key="1">
    <source>
        <dbReference type="SAM" id="MobiDB-lite"/>
    </source>
</evidence>
<sequence length="111" mass="11181">MAAVLAPHCADAGDLPAGGPPVTVAEQAPGISVPVFALAPQVSAGGDHAPMPGDELLGMCVALLLSTMAVAFVHGPTLRRLRPDRLPGRLPTPAPVAPRGLTLPELGISRT</sequence>
<dbReference type="Proteomes" id="UP000318380">
    <property type="component" value="Unassembled WGS sequence"/>
</dbReference>
<dbReference type="EMBL" id="VIVK01000003">
    <property type="protein sequence ID" value="TWD73023.1"/>
    <property type="molecule type" value="Genomic_DNA"/>
</dbReference>
<feature type="region of interest" description="Disordered" evidence="1">
    <location>
        <begin position="83"/>
        <end position="111"/>
    </location>
</feature>
<reference evidence="3 4" key="1">
    <citation type="submission" date="2019-06" db="EMBL/GenBank/DDBJ databases">
        <title>Sequencing the genomes of 1000 actinobacteria strains.</title>
        <authorList>
            <person name="Klenk H.-P."/>
        </authorList>
    </citation>
    <scope>NUCLEOTIDE SEQUENCE [LARGE SCALE GENOMIC DNA]</scope>
    <source>
        <strain evidence="3 4">DSM 24683</strain>
    </source>
</reference>
<proteinExistence type="predicted"/>
<organism evidence="3 4">
    <name type="scientific">Kribbella amoyensis</name>
    <dbReference type="NCBI Taxonomy" id="996641"/>
    <lineage>
        <taxon>Bacteria</taxon>
        <taxon>Bacillati</taxon>
        <taxon>Actinomycetota</taxon>
        <taxon>Actinomycetes</taxon>
        <taxon>Propionibacteriales</taxon>
        <taxon>Kribbellaceae</taxon>
        <taxon>Kribbella</taxon>
    </lineage>
</organism>
<keyword evidence="2" id="KW-1133">Transmembrane helix</keyword>
<keyword evidence="4" id="KW-1185">Reference proteome</keyword>
<dbReference type="RefSeq" id="WP_145814236.1">
    <property type="nucleotide sequence ID" value="NZ_VIVK01000003.1"/>
</dbReference>
<feature type="transmembrane region" description="Helical" evidence="2">
    <location>
        <begin position="56"/>
        <end position="75"/>
    </location>
</feature>
<keyword evidence="2" id="KW-0812">Transmembrane</keyword>